<organism evidence="2 3">
    <name type="scientific">Shivajiella indica</name>
    <dbReference type="NCBI Taxonomy" id="872115"/>
    <lineage>
        <taxon>Bacteria</taxon>
        <taxon>Pseudomonadati</taxon>
        <taxon>Bacteroidota</taxon>
        <taxon>Cytophagia</taxon>
        <taxon>Cytophagales</taxon>
        <taxon>Cyclobacteriaceae</taxon>
        <taxon>Shivajiella</taxon>
    </lineage>
</organism>
<name>A0ABW5BB23_9BACT</name>
<dbReference type="InterPro" id="IPR005079">
    <property type="entry name" value="Peptidase_C45_hydrolase"/>
</dbReference>
<reference evidence="3" key="1">
    <citation type="journal article" date="2019" name="Int. J. Syst. Evol. Microbiol.">
        <title>The Global Catalogue of Microorganisms (GCM) 10K type strain sequencing project: providing services to taxonomists for standard genome sequencing and annotation.</title>
        <authorList>
            <consortium name="The Broad Institute Genomics Platform"/>
            <consortium name="The Broad Institute Genome Sequencing Center for Infectious Disease"/>
            <person name="Wu L."/>
            <person name="Ma J."/>
        </authorList>
    </citation>
    <scope>NUCLEOTIDE SEQUENCE [LARGE SCALE GENOMIC DNA]</scope>
    <source>
        <strain evidence="3">KCTC 19812</strain>
    </source>
</reference>
<keyword evidence="3" id="KW-1185">Reference proteome</keyword>
<dbReference type="Gene3D" id="3.60.60.10">
    <property type="entry name" value="Penicillin V Acylase, Chain A"/>
    <property type="match status" value="1"/>
</dbReference>
<dbReference type="RefSeq" id="WP_380805574.1">
    <property type="nucleotide sequence ID" value="NZ_JBHUIV010000025.1"/>
</dbReference>
<proteinExistence type="predicted"/>
<gene>
    <name evidence="2" type="ORF">ACFSKV_17240</name>
</gene>
<evidence type="ECO:0000259" key="1">
    <source>
        <dbReference type="Pfam" id="PF03417"/>
    </source>
</evidence>
<comment type="caution">
    <text evidence="2">The sequence shown here is derived from an EMBL/GenBank/DDBJ whole genome shotgun (WGS) entry which is preliminary data.</text>
</comment>
<dbReference type="PANTHER" id="PTHR12994">
    <property type="entry name" value="SECERNIN"/>
    <property type="match status" value="1"/>
</dbReference>
<sequence length="416" mass="47118">MCDTLVALPDFTSNKSLIFAKNSDREPNEAQAIAHITRKHHSEEFLHCTFISIPQVKETNEVILSKPFQMWGAEMGVNEFGLVIGNEAVFTRVKINKKNNGLTGMDLLRLALERTKNAKVALNCIIELLGKYGQDACGGYKNKNFFYHNSFIIADPNEAYILETAGKSWASKKIENFGSISNGLGITSDFDRLHLEKEKLVFPFNLQPKPNPFSFQGYFSDFLYTKVGRAKARQACSADLLAGTGGDMKLSDAIRILQTHHLPDPIFNPKKANTSSLCMHGTGITNPSNTTGSMIAEIRKDKPSSIWLTGTSMPCISIFIPFFFGTHTIQKIIKPESSYDNSLWWTAEKLHQWICKDYQHRKSMIFSELNEIQKSFLENEKRLLNGKPSIQELENFSNSCLEQVKDFYERNLKKVY</sequence>
<dbReference type="InterPro" id="IPR005322">
    <property type="entry name" value="Peptidase_C69"/>
</dbReference>
<protein>
    <submittedName>
        <fullName evidence="2">Carcinine hydrolase/isopenicillin-N N-acyltransferase family protein</fullName>
    </submittedName>
</protein>
<dbReference type="PANTHER" id="PTHR12994:SF17">
    <property type="entry name" value="LD30995P"/>
    <property type="match status" value="1"/>
</dbReference>
<keyword evidence="2" id="KW-0378">Hydrolase</keyword>
<dbReference type="EMBL" id="JBHUIV010000025">
    <property type="protein sequence ID" value="MFD2203327.1"/>
    <property type="molecule type" value="Genomic_DNA"/>
</dbReference>
<dbReference type="GO" id="GO:0016787">
    <property type="term" value="F:hydrolase activity"/>
    <property type="evidence" value="ECO:0007669"/>
    <property type="project" value="UniProtKB-KW"/>
</dbReference>
<evidence type="ECO:0000313" key="3">
    <source>
        <dbReference type="Proteomes" id="UP001597414"/>
    </source>
</evidence>
<dbReference type="Pfam" id="PF03417">
    <property type="entry name" value="AAT"/>
    <property type="match status" value="1"/>
</dbReference>
<accession>A0ABW5BB23</accession>
<feature type="domain" description="Peptidase C45 hydrolase" evidence="1">
    <location>
        <begin position="14"/>
        <end position="137"/>
    </location>
</feature>
<dbReference type="Proteomes" id="UP001597414">
    <property type="component" value="Unassembled WGS sequence"/>
</dbReference>
<evidence type="ECO:0000313" key="2">
    <source>
        <dbReference type="EMBL" id="MFD2203327.1"/>
    </source>
</evidence>